<comment type="similarity">
    <text evidence="8">Belongs to the binding-protein-dependent transport system permease family.</text>
</comment>
<evidence type="ECO:0000259" key="10">
    <source>
        <dbReference type="PROSITE" id="PS50928"/>
    </source>
</evidence>
<dbReference type="Gene3D" id="3.40.190.10">
    <property type="entry name" value="Periplasmic binding protein-like II"/>
    <property type="match status" value="1"/>
</dbReference>
<dbReference type="EMBL" id="JAKLWS010000035">
    <property type="protein sequence ID" value="MCG2590555.1"/>
    <property type="molecule type" value="Genomic_DNA"/>
</dbReference>
<gene>
    <name evidence="11" type="ORF">L6773_18415</name>
</gene>
<evidence type="ECO:0000256" key="2">
    <source>
        <dbReference type="ARBA" id="ARBA00022448"/>
    </source>
</evidence>
<keyword evidence="4 8" id="KW-1133">Transmembrane helix</keyword>
<dbReference type="PANTHER" id="PTHR30177:SF4">
    <property type="entry name" value="OSMOPROTECTANT IMPORT PERMEASE PROTEIN OSMW"/>
    <property type="match status" value="1"/>
</dbReference>
<dbReference type="Pfam" id="PF04069">
    <property type="entry name" value="OpuAC"/>
    <property type="match status" value="1"/>
</dbReference>
<keyword evidence="12" id="KW-1185">Reference proteome</keyword>
<dbReference type="PANTHER" id="PTHR30177">
    <property type="entry name" value="GLYCINE BETAINE/L-PROLINE TRANSPORT SYSTEM PERMEASE PROTEIN PROW"/>
    <property type="match status" value="1"/>
</dbReference>
<evidence type="ECO:0000256" key="6">
    <source>
        <dbReference type="ARBA" id="ARBA00035642"/>
    </source>
</evidence>
<dbReference type="InterPro" id="IPR000515">
    <property type="entry name" value="MetI-like"/>
</dbReference>
<feature type="transmembrane region" description="Helical" evidence="8">
    <location>
        <begin position="461"/>
        <end position="480"/>
    </location>
</feature>
<feature type="chain" id="PRO_5046033921" evidence="9">
    <location>
        <begin position="21"/>
        <end position="489"/>
    </location>
</feature>
<evidence type="ECO:0000313" key="12">
    <source>
        <dbReference type="Proteomes" id="UP001165366"/>
    </source>
</evidence>
<evidence type="ECO:0000256" key="7">
    <source>
        <dbReference type="ARBA" id="ARBA00035652"/>
    </source>
</evidence>
<evidence type="ECO:0000256" key="4">
    <source>
        <dbReference type="ARBA" id="ARBA00022989"/>
    </source>
</evidence>
<feature type="domain" description="ABC transmembrane type-1" evidence="10">
    <location>
        <begin position="301"/>
        <end position="484"/>
    </location>
</feature>
<feature type="transmembrane region" description="Helical" evidence="8">
    <location>
        <begin position="334"/>
        <end position="356"/>
    </location>
</feature>
<evidence type="ECO:0000313" key="11">
    <source>
        <dbReference type="EMBL" id="MCG2590555.1"/>
    </source>
</evidence>
<keyword evidence="9" id="KW-0732">Signal</keyword>
<comment type="subcellular location">
    <subcellularLocation>
        <location evidence="1 8">Cell membrane</location>
        <topology evidence="1 8">Multi-pass membrane protein</topology>
    </subcellularLocation>
</comment>
<feature type="signal peptide" evidence="9">
    <location>
        <begin position="1"/>
        <end position="20"/>
    </location>
</feature>
<comment type="caution">
    <text evidence="11">The sequence shown here is derived from an EMBL/GenBank/DDBJ whole genome shotgun (WGS) entry which is preliminary data.</text>
</comment>
<dbReference type="SUPFAM" id="SSF161098">
    <property type="entry name" value="MetI-like"/>
    <property type="match status" value="1"/>
</dbReference>
<sequence length="489" mass="53990">MRFLILLLLSFCIFTNSSFGRVQTDEPVRIGTKTFTESVILGEILKQSIESDGYETAIYKQLGGTRILWNALVGNEIDVYPDYTGTIIEEILGEREIENREDLIAVLNEFGIKMSEPFGFNNTYALGMKQEQAEKLDIESISDLQNHPELSFGFSNEFMDREDGWIGLQQVYQLQPQQVRGLDHDLAYRGLDAGNIDVIDLYSTDAEIDYYDLKVLEDDKSFFPEYEAVFLYRSDIDKEVVPSITRFEGEISRDEMVQMNGEVKLDGMDDAVVASRFLAETSQIKSQISVEGFWDRLWRHTLDHLYLVGISLGLAIIIAIPIGVLAVKVQVLETAVLGAVGILQTIPSLALLVFMIPLFGIGAFPAIAALFLYSLLPIVRNTHSGIKTISEPIRESAKALGLPDSLILRKIELPMAVPSILAGIKTSAVINVGTATLGALIGAGGYGQPILTGIRLDSVPLILEGAIPAALLALLVQGLFDLVERWLVE</sequence>
<dbReference type="PROSITE" id="PS50928">
    <property type="entry name" value="ABC_TM1"/>
    <property type="match status" value="1"/>
</dbReference>
<evidence type="ECO:0000256" key="1">
    <source>
        <dbReference type="ARBA" id="ARBA00004651"/>
    </source>
</evidence>
<organism evidence="11 12">
    <name type="scientific">Rhodohalobacter sulfatireducens</name>
    <dbReference type="NCBI Taxonomy" id="2911366"/>
    <lineage>
        <taxon>Bacteria</taxon>
        <taxon>Pseudomonadati</taxon>
        <taxon>Balneolota</taxon>
        <taxon>Balneolia</taxon>
        <taxon>Balneolales</taxon>
        <taxon>Balneolaceae</taxon>
        <taxon>Rhodohalobacter</taxon>
    </lineage>
</organism>
<accession>A0ABS9KI71</accession>
<keyword evidence="5 8" id="KW-0472">Membrane</keyword>
<dbReference type="SUPFAM" id="SSF53850">
    <property type="entry name" value="Periplasmic binding protein-like II"/>
    <property type="match status" value="1"/>
</dbReference>
<feature type="transmembrane region" description="Helical" evidence="8">
    <location>
        <begin position="362"/>
        <end position="379"/>
    </location>
</feature>
<feature type="transmembrane region" description="Helical" evidence="8">
    <location>
        <begin position="305"/>
        <end position="327"/>
    </location>
</feature>
<dbReference type="InterPro" id="IPR051204">
    <property type="entry name" value="ABC_transp_perm/SBD"/>
</dbReference>
<dbReference type="Pfam" id="PF00528">
    <property type="entry name" value="BPD_transp_1"/>
    <property type="match status" value="1"/>
</dbReference>
<dbReference type="CDD" id="cd06261">
    <property type="entry name" value="TM_PBP2"/>
    <property type="match status" value="1"/>
</dbReference>
<dbReference type="Gene3D" id="1.10.3720.10">
    <property type="entry name" value="MetI-like"/>
    <property type="match status" value="1"/>
</dbReference>
<name>A0ABS9KI71_9BACT</name>
<proteinExistence type="inferred from homology"/>
<evidence type="ECO:0000256" key="9">
    <source>
        <dbReference type="SAM" id="SignalP"/>
    </source>
</evidence>
<protein>
    <submittedName>
        <fullName evidence="11">ABC transporter permease subunit</fullName>
    </submittedName>
</protein>
<evidence type="ECO:0000256" key="3">
    <source>
        <dbReference type="ARBA" id="ARBA00022692"/>
    </source>
</evidence>
<dbReference type="Proteomes" id="UP001165366">
    <property type="component" value="Unassembled WGS sequence"/>
</dbReference>
<comment type="similarity">
    <text evidence="6">In the C-terminal section; belongs to the OsmX family.</text>
</comment>
<reference evidence="11" key="2">
    <citation type="submission" date="2024-05" db="EMBL/GenBank/DDBJ databases">
        <title>Rhodohalobacter halophilus gen. nov., sp. nov., a moderately halophilic member of the family Balneolaceae.</title>
        <authorList>
            <person name="Xia J."/>
        </authorList>
    </citation>
    <scope>NUCLEOTIDE SEQUENCE</scope>
    <source>
        <strain evidence="11">WB101</strain>
    </source>
</reference>
<comment type="similarity">
    <text evidence="7">In the N-terminal section; belongs to the binding-protein-dependent transport system permease family.</text>
</comment>
<keyword evidence="2 8" id="KW-0813">Transport</keyword>
<keyword evidence="3 8" id="KW-0812">Transmembrane</keyword>
<evidence type="ECO:0000256" key="8">
    <source>
        <dbReference type="RuleBase" id="RU363032"/>
    </source>
</evidence>
<dbReference type="InterPro" id="IPR007210">
    <property type="entry name" value="ABC_Gly_betaine_transp_sub-bd"/>
</dbReference>
<reference evidence="11" key="1">
    <citation type="submission" date="2022-01" db="EMBL/GenBank/DDBJ databases">
        <authorList>
            <person name="Wang Y."/>
        </authorList>
    </citation>
    <scope>NUCLEOTIDE SEQUENCE</scope>
    <source>
        <strain evidence="11">WB101</strain>
    </source>
</reference>
<dbReference type="Gene3D" id="3.40.190.120">
    <property type="entry name" value="Osmoprotection protein (prox), domain 2"/>
    <property type="match status" value="1"/>
</dbReference>
<dbReference type="InterPro" id="IPR035906">
    <property type="entry name" value="MetI-like_sf"/>
</dbReference>
<evidence type="ECO:0000256" key="5">
    <source>
        <dbReference type="ARBA" id="ARBA00023136"/>
    </source>
</evidence>